<dbReference type="RefSeq" id="WP_132461113.1">
    <property type="nucleotide sequence ID" value="NZ_SLXP01000002.1"/>
</dbReference>
<dbReference type="SUPFAM" id="SSF103247">
    <property type="entry name" value="TT1751-like"/>
    <property type="match status" value="1"/>
</dbReference>
<dbReference type="InterPro" id="IPR005180">
    <property type="entry name" value="DUF302"/>
</dbReference>
<sequence length="153" mass="15634">MFRFALPLAAMLTAMAAGPTAASGDIVRIKSAATVSATADALESVVAKAGATVFARIDHGAGAASVGMEMPDSQLVIFGNPRLGTPAMQDDPLAGLFLPLKVLVYADARGQTWIAYEEPGETLDDLGIPDDAPYLAKMRGALQNLTMAAAAGG</sequence>
<dbReference type="PANTHER" id="PTHR38342:SF2">
    <property type="entry name" value="INNER MEMBRANE OR EXPORTED"/>
    <property type="match status" value="1"/>
</dbReference>
<evidence type="ECO:0000313" key="4">
    <source>
        <dbReference type="Proteomes" id="UP000294835"/>
    </source>
</evidence>
<protein>
    <submittedName>
        <fullName evidence="3">Uncharacterized protein DUF302</fullName>
    </submittedName>
</protein>
<dbReference type="EMBL" id="SLXP01000002">
    <property type="protein sequence ID" value="TCP43277.1"/>
    <property type="molecule type" value="Genomic_DNA"/>
</dbReference>
<feature type="domain" description="DUF302" evidence="2">
    <location>
        <begin position="57"/>
        <end position="119"/>
    </location>
</feature>
<evidence type="ECO:0000259" key="2">
    <source>
        <dbReference type="Pfam" id="PF03625"/>
    </source>
</evidence>
<evidence type="ECO:0000313" key="3">
    <source>
        <dbReference type="EMBL" id="TCP43277.1"/>
    </source>
</evidence>
<name>A0A4R2Q3W7_9RHOB</name>
<gene>
    <name evidence="3" type="ORF">EV662_102475</name>
</gene>
<accession>A0A4R2Q3W7</accession>
<evidence type="ECO:0000256" key="1">
    <source>
        <dbReference type="SAM" id="SignalP"/>
    </source>
</evidence>
<dbReference type="Gene3D" id="3.30.310.70">
    <property type="entry name" value="TT1751-like domain"/>
    <property type="match status" value="1"/>
</dbReference>
<feature type="signal peptide" evidence="1">
    <location>
        <begin position="1"/>
        <end position="16"/>
    </location>
</feature>
<reference evidence="3 4" key="1">
    <citation type="submission" date="2019-03" db="EMBL/GenBank/DDBJ databases">
        <title>Genomic Encyclopedia of Type Strains, Phase IV (KMG-IV): sequencing the most valuable type-strain genomes for metagenomic binning, comparative biology and taxonomic classification.</title>
        <authorList>
            <person name="Goeker M."/>
        </authorList>
    </citation>
    <scope>NUCLEOTIDE SEQUENCE [LARGE SCALE GENOMIC DNA]</scope>
    <source>
        <strain evidence="3 4">DSM 18063</strain>
    </source>
</reference>
<dbReference type="PANTHER" id="PTHR38342">
    <property type="entry name" value="SLR5037 PROTEIN"/>
    <property type="match status" value="1"/>
</dbReference>
<dbReference type="OrthoDB" id="9799367at2"/>
<keyword evidence="1" id="KW-0732">Signal</keyword>
<comment type="caution">
    <text evidence="3">The sequence shown here is derived from an EMBL/GenBank/DDBJ whole genome shotgun (WGS) entry which is preliminary data.</text>
</comment>
<keyword evidence="4" id="KW-1185">Reference proteome</keyword>
<dbReference type="InterPro" id="IPR035923">
    <property type="entry name" value="TT1751-like_sf"/>
</dbReference>
<proteinExistence type="predicted"/>
<dbReference type="AlphaFoldDB" id="A0A4R2Q3W7"/>
<dbReference type="Pfam" id="PF03625">
    <property type="entry name" value="DUF302"/>
    <property type="match status" value="1"/>
</dbReference>
<dbReference type="CDD" id="cd14797">
    <property type="entry name" value="DUF302"/>
    <property type="match status" value="1"/>
</dbReference>
<feature type="chain" id="PRO_5020781300" evidence="1">
    <location>
        <begin position="17"/>
        <end position="153"/>
    </location>
</feature>
<dbReference type="Proteomes" id="UP000294835">
    <property type="component" value="Unassembled WGS sequence"/>
</dbReference>
<organism evidence="3 4">
    <name type="scientific">Rhodovulum marinum</name>
    <dbReference type="NCBI Taxonomy" id="320662"/>
    <lineage>
        <taxon>Bacteria</taxon>
        <taxon>Pseudomonadati</taxon>
        <taxon>Pseudomonadota</taxon>
        <taxon>Alphaproteobacteria</taxon>
        <taxon>Rhodobacterales</taxon>
        <taxon>Paracoccaceae</taxon>
        <taxon>Rhodovulum</taxon>
    </lineage>
</organism>